<dbReference type="EMBL" id="UPXZ01000038">
    <property type="protein sequence ID" value="VBB47973.1"/>
    <property type="molecule type" value="Genomic_DNA"/>
</dbReference>
<gene>
    <name evidence="1" type="ORF">TRIP_D430025</name>
</gene>
<evidence type="ECO:0000313" key="1">
    <source>
        <dbReference type="EMBL" id="VBB47973.1"/>
    </source>
</evidence>
<dbReference type="AlphaFoldDB" id="A0A653AIS8"/>
<organism evidence="1">
    <name type="scientific">uncultured Paludibacter sp</name>
    <dbReference type="NCBI Taxonomy" id="497635"/>
    <lineage>
        <taxon>Bacteria</taxon>
        <taxon>Pseudomonadati</taxon>
        <taxon>Bacteroidota</taxon>
        <taxon>Bacteroidia</taxon>
        <taxon>Bacteroidales</taxon>
        <taxon>Paludibacteraceae</taxon>
        <taxon>Paludibacter</taxon>
        <taxon>environmental samples</taxon>
    </lineage>
</organism>
<proteinExistence type="predicted"/>
<sequence>MLFSTKTAILFCRLLSEPPLTPRYKREKREIFNPEYNSL</sequence>
<protein>
    <submittedName>
        <fullName evidence="1">Uncharacterized protein</fullName>
    </submittedName>
</protein>
<name>A0A653AIS8_9BACT</name>
<reference evidence="1" key="1">
    <citation type="submission" date="2018-07" db="EMBL/GenBank/DDBJ databases">
        <authorList>
            <consortium name="Genoscope - CEA"/>
            <person name="William W."/>
        </authorList>
    </citation>
    <scope>NUCLEOTIDE SEQUENCE</scope>
    <source>
        <strain evidence="1">IK1</strain>
    </source>
</reference>
<accession>A0A653AIS8</accession>